<organism evidence="11 12">
    <name type="scientific">Sporosarcina newyorkensis</name>
    <dbReference type="NCBI Taxonomy" id="759851"/>
    <lineage>
        <taxon>Bacteria</taxon>
        <taxon>Bacillati</taxon>
        <taxon>Bacillota</taxon>
        <taxon>Bacilli</taxon>
        <taxon>Bacillales</taxon>
        <taxon>Caryophanaceae</taxon>
        <taxon>Sporosarcina</taxon>
    </lineage>
</organism>
<evidence type="ECO:0000256" key="7">
    <source>
        <dbReference type="SAM" id="Coils"/>
    </source>
</evidence>
<sequence>MKFRDSLTFQLGTIIAGILVVMLAITSIATYKTAYDKLYDAAGIEAYGCANITTGLIRPDEMEKAMAGDLQTQDEIGKTLNWTTDHKDIFETQYILDLDGNLIALDDNLKSKGFKPGDAFHMDKKAVDDLLAHAHPSYSEPYEFGGMKRLSGYAPIHKDHDPSKEIIAVSVIDFDADIVKNRTWDVVRDGILISIIPMLLASIVTGFLIRRKTKPISSLIVQAKKIADGDLAVETTTVHSNDEVGDLARTLNRMTVNLQEMIGTMNTTSHQLSENSNETSSSLNEMREAVSMVANSIEEVATAVTDGTTTAESATEILTNLANDLRSTKEDADAMLVNSNETMNIALEGAQRANEISRDMELIRTGSQEVGDTIQNLVESTTKIQDITGSIAGIAAQTNLLALNASIEAARAGEHGKGFAVVAEEVRKLAEQSNQEVLEVEKLVQDISERIQQVITSTSENTKHITKGTETVRLTSQSLSNISSAVAETVEEIKNISRLMTSESEKSGEVVQLIENLTHSVRDIEDMTNNIAAAAEQTTASIEEIADRSTQTNQMAQDLEVFVGSFRLPEQN</sequence>
<dbReference type="PANTHER" id="PTHR32089:SF112">
    <property type="entry name" value="LYSOZYME-LIKE PROTEIN-RELATED"/>
    <property type="match status" value="1"/>
</dbReference>
<dbReference type="Gene3D" id="6.10.340.10">
    <property type="match status" value="1"/>
</dbReference>
<evidence type="ECO:0000256" key="1">
    <source>
        <dbReference type="ARBA" id="ARBA00004236"/>
    </source>
</evidence>
<protein>
    <submittedName>
        <fullName evidence="11">Methyl-accepting chemotaxis protein</fullName>
    </submittedName>
</protein>
<dbReference type="SMART" id="SM00304">
    <property type="entry name" value="HAMP"/>
    <property type="match status" value="1"/>
</dbReference>
<feature type="domain" description="HAMP" evidence="10">
    <location>
        <begin position="210"/>
        <end position="263"/>
    </location>
</feature>
<evidence type="ECO:0000256" key="5">
    <source>
        <dbReference type="ARBA" id="ARBA00029447"/>
    </source>
</evidence>
<evidence type="ECO:0000256" key="6">
    <source>
        <dbReference type="PROSITE-ProRule" id="PRU00284"/>
    </source>
</evidence>
<comment type="subcellular location">
    <subcellularLocation>
        <location evidence="1">Cell membrane</location>
    </subcellularLocation>
</comment>
<dbReference type="AlphaFoldDB" id="A0A1T4XM72"/>
<dbReference type="SUPFAM" id="SSF58104">
    <property type="entry name" value="Methyl-accepting chemotaxis protein (MCP) signaling domain"/>
    <property type="match status" value="1"/>
</dbReference>
<accession>A0A1T4XM72</accession>
<reference evidence="12" key="1">
    <citation type="submission" date="2017-02" db="EMBL/GenBank/DDBJ databases">
        <authorList>
            <person name="Varghese N."/>
            <person name="Submissions S."/>
        </authorList>
    </citation>
    <scope>NUCLEOTIDE SEQUENCE [LARGE SCALE GENOMIC DNA]</scope>
    <source>
        <strain evidence="12">DSM 23966</strain>
    </source>
</reference>
<dbReference type="Pfam" id="PF00015">
    <property type="entry name" value="MCPsignal"/>
    <property type="match status" value="1"/>
</dbReference>
<feature type="transmembrane region" description="Helical" evidence="8">
    <location>
        <begin position="190"/>
        <end position="209"/>
    </location>
</feature>
<keyword evidence="3 8" id="KW-0472">Membrane</keyword>
<dbReference type="PROSITE" id="PS50885">
    <property type="entry name" value="HAMP"/>
    <property type="match status" value="1"/>
</dbReference>
<evidence type="ECO:0000256" key="2">
    <source>
        <dbReference type="ARBA" id="ARBA00022475"/>
    </source>
</evidence>
<evidence type="ECO:0000259" key="9">
    <source>
        <dbReference type="PROSITE" id="PS50111"/>
    </source>
</evidence>
<keyword evidence="2" id="KW-1003">Cell membrane</keyword>
<dbReference type="Proteomes" id="UP000190042">
    <property type="component" value="Unassembled WGS sequence"/>
</dbReference>
<dbReference type="SMART" id="SM00283">
    <property type="entry name" value="MA"/>
    <property type="match status" value="1"/>
</dbReference>
<evidence type="ECO:0000256" key="8">
    <source>
        <dbReference type="SAM" id="Phobius"/>
    </source>
</evidence>
<dbReference type="Gene3D" id="1.10.287.950">
    <property type="entry name" value="Methyl-accepting chemotaxis protein"/>
    <property type="match status" value="1"/>
</dbReference>
<proteinExistence type="inferred from homology"/>
<comment type="similarity">
    <text evidence="5">Belongs to the methyl-accepting chemotaxis (MCP) protein family.</text>
</comment>
<feature type="transmembrane region" description="Helical" evidence="8">
    <location>
        <begin position="7"/>
        <end position="29"/>
    </location>
</feature>
<evidence type="ECO:0000259" key="10">
    <source>
        <dbReference type="PROSITE" id="PS50885"/>
    </source>
</evidence>
<evidence type="ECO:0000313" key="11">
    <source>
        <dbReference type="EMBL" id="SKA90181.1"/>
    </source>
</evidence>
<keyword evidence="4 6" id="KW-0807">Transducer</keyword>
<dbReference type="CDD" id="cd06225">
    <property type="entry name" value="HAMP"/>
    <property type="match status" value="1"/>
</dbReference>
<name>A0A1T4XM72_9BACL</name>
<feature type="coiled-coil region" evidence="7">
    <location>
        <begin position="423"/>
        <end position="450"/>
    </location>
</feature>
<dbReference type="InterPro" id="IPR003660">
    <property type="entry name" value="HAMP_dom"/>
</dbReference>
<dbReference type="PANTHER" id="PTHR32089">
    <property type="entry name" value="METHYL-ACCEPTING CHEMOTAXIS PROTEIN MCPB"/>
    <property type="match status" value="1"/>
</dbReference>
<dbReference type="PROSITE" id="PS50111">
    <property type="entry name" value="CHEMOTAXIS_TRANSDUC_2"/>
    <property type="match status" value="1"/>
</dbReference>
<feature type="domain" description="Methyl-accepting transducer" evidence="9">
    <location>
        <begin position="282"/>
        <end position="546"/>
    </location>
</feature>
<keyword evidence="7" id="KW-0175">Coiled coil</keyword>
<gene>
    <name evidence="11" type="ORF">SAMN04244570_0935</name>
</gene>
<evidence type="ECO:0000313" key="12">
    <source>
        <dbReference type="Proteomes" id="UP000190042"/>
    </source>
</evidence>
<dbReference type="GO" id="GO:0005886">
    <property type="term" value="C:plasma membrane"/>
    <property type="evidence" value="ECO:0007669"/>
    <property type="project" value="UniProtKB-SubCell"/>
</dbReference>
<dbReference type="RefSeq" id="WP_009496518.1">
    <property type="nucleotide sequence ID" value="NZ_FUYJ01000001.1"/>
</dbReference>
<keyword evidence="12" id="KW-1185">Reference proteome</keyword>
<dbReference type="InterPro" id="IPR004089">
    <property type="entry name" value="MCPsignal_dom"/>
</dbReference>
<dbReference type="GO" id="GO:0007165">
    <property type="term" value="P:signal transduction"/>
    <property type="evidence" value="ECO:0007669"/>
    <property type="project" value="UniProtKB-KW"/>
</dbReference>
<evidence type="ECO:0000256" key="4">
    <source>
        <dbReference type="ARBA" id="ARBA00023224"/>
    </source>
</evidence>
<dbReference type="EMBL" id="FUYJ01000001">
    <property type="protein sequence ID" value="SKA90181.1"/>
    <property type="molecule type" value="Genomic_DNA"/>
</dbReference>
<dbReference type="Pfam" id="PF00672">
    <property type="entry name" value="HAMP"/>
    <property type="match status" value="1"/>
</dbReference>
<keyword evidence="8" id="KW-1133">Transmembrane helix</keyword>
<evidence type="ECO:0000256" key="3">
    <source>
        <dbReference type="ARBA" id="ARBA00023136"/>
    </source>
</evidence>
<keyword evidence="8" id="KW-0812">Transmembrane</keyword>